<sequence length="152" mass="17645">MWRANLDRIPTLVALTRRNILFGDNICSMCGDTEESTDHIFTACIIANGVWDAICTWCNIPKGFLFSFQDIIEMANRVDGSRVRKQVVYGVIVLTCWCIWKARNEKRFNNVEIKVPKIVTDVKSLGYLWYRNRFNGGKVDWKGWNLFCIDIV</sequence>
<dbReference type="PANTHER" id="PTHR33116:SF78">
    <property type="entry name" value="OS12G0587133 PROTEIN"/>
    <property type="match status" value="1"/>
</dbReference>
<dbReference type="AlphaFoldDB" id="A0A2U1M3H8"/>
<organism evidence="2 3">
    <name type="scientific">Artemisia annua</name>
    <name type="common">Sweet wormwood</name>
    <dbReference type="NCBI Taxonomy" id="35608"/>
    <lineage>
        <taxon>Eukaryota</taxon>
        <taxon>Viridiplantae</taxon>
        <taxon>Streptophyta</taxon>
        <taxon>Embryophyta</taxon>
        <taxon>Tracheophyta</taxon>
        <taxon>Spermatophyta</taxon>
        <taxon>Magnoliopsida</taxon>
        <taxon>eudicotyledons</taxon>
        <taxon>Gunneridae</taxon>
        <taxon>Pentapetalae</taxon>
        <taxon>asterids</taxon>
        <taxon>campanulids</taxon>
        <taxon>Asterales</taxon>
        <taxon>Asteraceae</taxon>
        <taxon>Asteroideae</taxon>
        <taxon>Anthemideae</taxon>
        <taxon>Artemisiinae</taxon>
        <taxon>Artemisia</taxon>
    </lineage>
</organism>
<proteinExistence type="predicted"/>
<evidence type="ECO:0000313" key="3">
    <source>
        <dbReference type="Proteomes" id="UP000245207"/>
    </source>
</evidence>
<dbReference type="GO" id="GO:0003964">
    <property type="term" value="F:RNA-directed DNA polymerase activity"/>
    <property type="evidence" value="ECO:0007669"/>
    <property type="project" value="UniProtKB-KW"/>
</dbReference>
<dbReference type="InterPro" id="IPR026960">
    <property type="entry name" value="RVT-Znf"/>
</dbReference>
<dbReference type="STRING" id="35608.A0A2U1M3H8"/>
<dbReference type="PANTHER" id="PTHR33116">
    <property type="entry name" value="REVERSE TRANSCRIPTASE ZINC-BINDING DOMAIN-CONTAINING PROTEIN-RELATED-RELATED"/>
    <property type="match status" value="1"/>
</dbReference>
<accession>A0A2U1M3H8</accession>
<keyword evidence="2" id="KW-0808">Transferase</keyword>
<evidence type="ECO:0000313" key="2">
    <source>
        <dbReference type="EMBL" id="PWA55808.1"/>
    </source>
</evidence>
<dbReference type="OrthoDB" id="8942927at2759"/>
<protein>
    <submittedName>
        <fullName evidence="2">Reverse transcriptase domain, Reverse transcriptase zinc-binding domain protein</fullName>
    </submittedName>
</protein>
<name>A0A2U1M3H8_ARTAN</name>
<keyword evidence="2" id="KW-0695">RNA-directed DNA polymerase</keyword>
<keyword evidence="2" id="KW-0548">Nucleotidyltransferase</keyword>
<reference evidence="2 3" key="1">
    <citation type="journal article" date="2018" name="Mol. Plant">
        <title>The genome of Artemisia annua provides insight into the evolution of Asteraceae family and artemisinin biosynthesis.</title>
        <authorList>
            <person name="Shen Q."/>
            <person name="Zhang L."/>
            <person name="Liao Z."/>
            <person name="Wang S."/>
            <person name="Yan T."/>
            <person name="Shi P."/>
            <person name="Liu M."/>
            <person name="Fu X."/>
            <person name="Pan Q."/>
            <person name="Wang Y."/>
            <person name="Lv Z."/>
            <person name="Lu X."/>
            <person name="Zhang F."/>
            <person name="Jiang W."/>
            <person name="Ma Y."/>
            <person name="Chen M."/>
            <person name="Hao X."/>
            <person name="Li L."/>
            <person name="Tang Y."/>
            <person name="Lv G."/>
            <person name="Zhou Y."/>
            <person name="Sun X."/>
            <person name="Brodelius P.E."/>
            <person name="Rose J.K.C."/>
            <person name="Tang K."/>
        </authorList>
    </citation>
    <scope>NUCLEOTIDE SEQUENCE [LARGE SCALE GENOMIC DNA]</scope>
    <source>
        <strain evidence="3">cv. Huhao1</strain>
        <tissue evidence="2">Leaf</tissue>
    </source>
</reference>
<dbReference type="Pfam" id="PF13966">
    <property type="entry name" value="zf-RVT"/>
    <property type="match status" value="1"/>
</dbReference>
<evidence type="ECO:0000259" key="1">
    <source>
        <dbReference type="Pfam" id="PF13966"/>
    </source>
</evidence>
<dbReference type="Proteomes" id="UP000245207">
    <property type="component" value="Unassembled WGS sequence"/>
</dbReference>
<comment type="caution">
    <text evidence="2">The sequence shown here is derived from an EMBL/GenBank/DDBJ whole genome shotgun (WGS) entry which is preliminary data.</text>
</comment>
<gene>
    <name evidence="2" type="ORF">CTI12_AA408060</name>
</gene>
<keyword evidence="3" id="KW-1185">Reference proteome</keyword>
<dbReference type="EMBL" id="PKPP01006656">
    <property type="protein sequence ID" value="PWA55808.1"/>
    <property type="molecule type" value="Genomic_DNA"/>
</dbReference>
<feature type="domain" description="Reverse transcriptase zinc-binding" evidence="1">
    <location>
        <begin position="1"/>
        <end position="51"/>
    </location>
</feature>